<evidence type="ECO:0000256" key="1">
    <source>
        <dbReference type="SAM" id="MobiDB-lite"/>
    </source>
</evidence>
<feature type="region of interest" description="Disordered" evidence="1">
    <location>
        <begin position="44"/>
        <end position="68"/>
    </location>
</feature>
<feature type="transmembrane region" description="Helical" evidence="2">
    <location>
        <begin position="307"/>
        <end position="329"/>
    </location>
</feature>
<comment type="caution">
    <text evidence="3">The sequence shown here is derived from an EMBL/GenBank/DDBJ whole genome shotgun (WGS) entry which is preliminary data.</text>
</comment>
<evidence type="ECO:0000313" key="4">
    <source>
        <dbReference type="Proteomes" id="UP000054988"/>
    </source>
</evidence>
<evidence type="ECO:0008006" key="5">
    <source>
        <dbReference type="Google" id="ProtNLM"/>
    </source>
</evidence>
<feature type="compositionally biased region" description="Pro residues" evidence="1">
    <location>
        <begin position="165"/>
        <end position="211"/>
    </location>
</feature>
<dbReference type="Proteomes" id="UP000054988">
    <property type="component" value="Unassembled WGS sequence"/>
</dbReference>
<keyword evidence="2" id="KW-1133">Transmembrane helix</keyword>
<feature type="compositionally biased region" description="Basic and acidic residues" evidence="1">
    <location>
        <begin position="248"/>
        <end position="258"/>
    </location>
</feature>
<feature type="region of interest" description="Disordered" evidence="1">
    <location>
        <begin position="426"/>
        <end position="473"/>
    </location>
</feature>
<dbReference type="EMBL" id="LATX01000850">
    <property type="protein sequence ID" value="KTB44783.1"/>
    <property type="molecule type" value="Genomic_DNA"/>
</dbReference>
<accession>A0A0W0G885</accession>
<protein>
    <recommendedName>
        <fullName evidence="5">Mid2 domain-containing protein</fullName>
    </recommendedName>
</protein>
<dbReference type="AlphaFoldDB" id="A0A0W0G885"/>
<feature type="compositionally biased region" description="Gly residues" evidence="1">
    <location>
        <begin position="102"/>
        <end position="114"/>
    </location>
</feature>
<organism evidence="3 4">
    <name type="scientific">Moniliophthora roreri</name>
    <name type="common">Frosty pod rot fungus</name>
    <name type="synonym">Monilia roreri</name>
    <dbReference type="NCBI Taxonomy" id="221103"/>
    <lineage>
        <taxon>Eukaryota</taxon>
        <taxon>Fungi</taxon>
        <taxon>Dikarya</taxon>
        <taxon>Basidiomycota</taxon>
        <taxon>Agaricomycotina</taxon>
        <taxon>Agaricomycetes</taxon>
        <taxon>Agaricomycetidae</taxon>
        <taxon>Agaricales</taxon>
        <taxon>Marasmiineae</taxon>
        <taxon>Marasmiaceae</taxon>
        <taxon>Moniliophthora</taxon>
    </lineage>
</organism>
<gene>
    <name evidence="3" type="ORF">WG66_2626</name>
</gene>
<proteinExistence type="predicted"/>
<dbReference type="eggNOG" id="ENOG502RC46">
    <property type="taxonomic scope" value="Eukaryota"/>
</dbReference>
<reference evidence="3 4" key="1">
    <citation type="submission" date="2015-12" db="EMBL/GenBank/DDBJ databases">
        <title>Draft genome sequence of Moniliophthora roreri, the causal agent of frosty pod rot of cacao.</title>
        <authorList>
            <person name="Aime M.C."/>
            <person name="Diaz-Valderrama J.R."/>
            <person name="Kijpornyongpan T."/>
            <person name="Phillips-Mora W."/>
        </authorList>
    </citation>
    <scope>NUCLEOTIDE SEQUENCE [LARGE SCALE GENOMIC DNA]</scope>
    <source>
        <strain evidence="3 4">MCA 2952</strain>
    </source>
</reference>
<evidence type="ECO:0000256" key="2">
    <source>
        <dbReference type="SAM" id="Phobius"/>
    </source>
</evidence>
<sequence length="473" mass="49610">MPVLQVIRKPHNEDDMSRARRRSTLINRRPVANIRRKGGIFGLFGAGNPNNEGETSDRNNGGLKAGVSTPLGSVGVGVLAGPQGIGIGVNSPFFKDDKDRSGNGGGGKKGGGGGKGEDDSDDSDGDSDGDSDDDDNDSDDDDKDEDRNDGKVNNSGDSGPGGQGSPPPSQPSQPLPPPSQPSQPLPPPTTQPPLPPARNSPPPGQSPPIPTQPQNTVISTTTTSPTTSPTPNPTLSSSQRPTTPESTTPERDNAETQDRQPTGVVTSTFLTVDINSQGRTVTTFATTTVKTVEASAPVASSPLDAGLIGGIIAGAVVFIVILISAFCLLRKRRKHCAQKLAFEYPFIGHGARKRSSTPSSIGFNPLAMVRQKPRISFVHSLLSSVRSVRRKPVPEYTEEDFVSISNASTGSSRVVSVVLLPSPVTEEKVPDMPRDLVNPTHPAGQTNEKTSDDPFADPPPPAVIAPVRASHFH</sequence>
<keyword evidence="2" id="KW-0472">Membrane</keyword>
<feature type="compositionally biased region" description="Low complexity" evidence="1">
    <location>
        <begin position="219"/>
        <end position="247"/>
    </location>
</feature>
<feature type="compositionally biased region" description="Acidic residues" evidence="1">
    <location>
        <begin position="118"/>
        <end position="144"/>
    </location>
</feature>
<feature type="region of interest" description="Disordered" evidence="1">
    <location>
        <begin position="86"/>
        <end position="266"/>
    </location>
</feature>
<evidence type="ECO:0000313" key="3">
    <source>
        <dbReference type="EMBL" id="KTB44783.1"/>
    </source>
</evidence>
<feature type="region of interest" description="Disordered" evidence="1">
    <location>
        <begin position="1"/>
        <end position="22"/>
    </location>
</feature>
<name>A0A0W0G885_MONRR</name>
<keyword evidence="2" id="KW-0812">Transmembrane</keyword>